<evidence type="ECO:0000256" key="1">
    <source>
        <dbReference type="ARBA" id="ARBA00006484"/>
    </source>
</evidence>
<dbReference type="OrthoDB" id="9810734at2"/>
<evidence type="ECO:0000256" key="9">
    <source>
        <dbReference type="ARBA" id="ARBA00045650"/>
    </source>
</evidence>
<dbReference type="Proteomes" id="UP000185598">
    <property type="component" value="Unassembled WGS sequence"/>
</dbReference>
<dbReference type="PANTHER" id="PTHR43086">
    <property type="entry name" value="VERY-LONG-CHAIN 3-OXOOACYL-COA REDUCTASE"/>
    <property type="match status" value="1"/>
</dbReference>
<dbReference type="PIRSF" id="PIRSF000126">
    <property type="entry name" value="11-beta-HSD1"/>
    <property type="match status" value="1"/>
</dbReference>
<comment type="caution">
    <text evidence="13">The sequence shown here is derived from an EMBL/GenBank/DDBJ whole genome shotgun (WGS) entry which is preliminary data.</text>
</comment>
<dbReference type="PANTHER" id="PTHR43086:SF3">
    <property type="entry name" value="NADP-DEPENDENT 3-HYDROXY ACID DEHYDROGENASE YDFG"/>
    <property type="match status" value="1"/>
</dbReference>
<dbReference type="Proteomes" id="UP000544107">
    <property type="component" value="Unassembled WGS sequence"/>
</dbReference>
<reference evidence="13 14" key="1">
    <citation type="submission" date="2016-09" db="EMBL/GenBank/DDBJ databases">
        <title>Rhizobium oryziradicis sp. nov., isolated from the root of rice.</title>
        <authorList>
            <person name="Zhao J."/>
            <person name="Zhang X."/>
        </authorList>
    </citation>
    <scope>NUCLEOTIDE SEQUENCE [LARGE SCALE GENOMIC DNA]</scope>
    <source>
        <strain evidence="13 14">14971</strain>
    </source>
</reference>
<dbReference type="SUPFAM" id="SSF51735">
    <property type="entry name" value="NAD(P)-binding Rossmann-fold domains"/>
    <property type="match status" value="1"/>
</dbReference>
<evidence type="ECO:0000256" key="6">
    <source>
        <dbReference type="ARBA" id="ARBA00044065"/>
    </source>
</evidence>
<keyword evidence="14" id="KW-1185">Reference proteome</keyword>
<dbReference type="STRING" id="887144.BJF91_16890"/>
<dbReference type="Gene3D" id="3.40.50.720">
    <property type="entry name" value="NAD(P)-binding Rossmann-like Domain"/>
    <property type="match status" value="1"/>
</dbReference>
<evidence type="ECO:0000256" key="3">
    <source>
        <dbReference type="ARBA" id="ARBA00043812"/>
    </source>
</evidence>
<dbReference type="RefSeq" id="WP_075613393.1">
    <property type="nucleotide sequence ID" value="NZ_JACIED010000006.1"/>
</dbReference>
<dbReference type="EMBL" id="MKIN01000019">
    <property type="protein sequence ID" value="OLP51699.1"/>
    <property type="molecule type" value="Genomic_DNA"/>
</dbReference>
<comment type="catalytic activity">
    <reaction evidence="10">
        <text>3-hydroxypropanoate + NADP(+) = 3-oxopropanoate + NADPH + H(+)</text>
        <dbReference type="Rhea" id="RHEA:26438"/>
        <dbReference type="ChEBI" id="CHEBI:15378"/>
        <dbReference type="ChEBI" id="CHEBI:16510"/>
        <dbReference type="ChEBI" id="CHEBI:33190"/>
        <dbReference type="ChEBI" id="CHEBI:57783"/>
        <dbReference type="ChEBI" id="CHEBI:58349"/>
        <dbReference type="EC" id="1.1.1.298"/>
    </reaction>
</comment>
<keyword evidence="2" id="KW-0560">Oxidoreductase</keyword>
<evidence type="ECO:0000313" key="15">
    <source>
        <dbReference type="Proteomes" id="UP000544107"/>
    </source>
</evidence>
<evidence type="ECO:0000256" key="10">
    <source>
        <dbReference type="ARBA" id="ARBA00047274"/>
    </source>
</evidence>
<dbReference type="PROSITE" id="PS00061">
    <property type="entry name" value="ADH_SHORT"/>
    <property type="match status" value="1"/>
</dbReference>
<name>A0A1Q9AA15_9HYPH</name>
<accession>A0A1Q9AA15</accession>
<evidence type="ECO:0000313" key="13">
    <source>
        <dbReference type="EMBL" id="OLP51699.1"/>
    </source>
</evidence>
<evidence type="ECO:0000256" key="7">
    <source>
        <dbReference type="ARBA" id="ARBA00044271"/>
    </source>
</evidence>
<dbReference type="PRINTS" id="PR00081">
    <property type="entry name" value="GDHRDH"/>
</dbReference>
<proteinExistence type="inferred from homology"/>
<comment type="function">
    <text evidence="9">NADP-dependent dehydrogenase with broad substrate specificity acting on 3-hydroxy acids. Catalyzes the NADP-dependent oxidation of L-allo-threonine to L-2-amino-3-keto-butyrate, which is spontaneously decarboxylated into aminoacetone. Also acts on D-threonine, L-serine, D-serine, D-3-hydroxyisobutyrate, L-3-hydroxyisobutyrate, D-glycerate and L-glycerate. Able to catalyze the reduction of the malonic semialdehyde to 3-hydroxypropionic acid. YdfG is apparently supplementing RutE, the presumed malonic semialdehyde reductase involved in pyrimidine degradation since both are able to detoxify malonic semialdehyde.</text>
</comment>
<dbReference type="PRINTS" id="PR00080">
    <property type="entry name" value="SDRFAMILY"/>
</dbReference>
<dbReference type="InterPro" id="IPR036291">
    <property type="entry name" value="NAD(P)-bd_dom_sf"/>
</dbReference>
<dbReference type="EC" id="1.1.1.298" evidence="4"/>
<evidence type="ECO:0000256" key="11">
    <source>
        <dbReference type="RuleBase" id="RU000363"/>
    </source>
</evidence>
<evidence type="ECO:0000256" key="4">
    <source>
        <dbReference type="ARBA" id="ARBA00044050"/>
    </source>
</evidence>
<evidence type="ECO:0000256" key="5">
    <source>
        <dbReference type="ARBA" id="ARBA00044059"/>
    </source>
</evidence>
<reference evidence="12 15" key="2">
    <citation type="submission" date="2020-08" db="EMBL/GenBank/DDBJ databases">
        <title>Genomic Encyclopedia of Type Strains, Phase IV (KMG-IV): sequencing the most valuable type-strain genomes for metagenomic binning, comparative biology and taxonomic classification.</title>
        <authorList>
            <person name="Goeker M."/>
        </authorList>
    </citation>
    <scope>NUCLEOTIDE SEQUENCE [LARGE SCALE GENOMIC DNA]</scope>
    <source>
        <strain evidence="12 15">DSM 100021</strain>
    </source>
</reference>
<comment type="catalytic activity">
    <reaction evidence="3">
        <text>L-allo-threonine + NADP(+) = aminoacetone + CO2 + NADPH</text>
        <dbReference type="Rhea" id="RHEA:43524"/>
        <dbReference type="ChEBI" id="CHEBI:16526"/>
        <dbReference type="ChEBI" id="CHEBI:57783"/>
        <dbReference type="ChEBI" id="CHEBI:58320"/>
        <dbReference type="ChEBI" id="CHEBI:58349"/>
        <dbReference type="ChEBI" id="CHEBI:58585"/>
        <dbReference type="EC" id="1.1.1.381"/>
    </reaction>
</comment>
<dbReference type="AlphaFoldDB" id="A0A1Q9AA15"/>
<gene>
    <name evidence="13" type="ORF">BJF91_16890</name>
    <name evidence="12" type="ORF">GGQ71_004396</name>
</gene>
<dbReference type="EC" id="1.1.1.381" evidence="5"/>
<comment type="similarity">
    <text evidence="1 11">Belongs to the short-chain dehydrogenases/reductases (SDR) family.</text>
</comment>
<evidence type="ECO:0000256" key="2">
    <source>
        <dbReference type="ARBA" id="ARBA00023002"/>
    </source>
</evidence>
<evidence type="ECO:0000256" key="8">
    <source>
        <dbReference type="ARBA" id="ARBA00044349"/>
    </source>
</evidence>
<sequence>MSSKVKVLITGASTGIGATYAKRFAERGHDLVLVARSVEKLEANAVELRQETGVSVELLPADLTTEAGLLAVEARLRDDSSIGILVNNAGSNVGGTFVTQRIDDLTKLVTLNATSVLRLSHAVAPRFAEKGEGSIINISSVLAFAPEWQTSVYTATKSFVLLLSQALQAELGQKGVYIQAVLPAATRTEIWNFVDEDKRPPLMEVAELVDAALVGFDRREAVTIPHLHEELRWQTLETARQALLQDTGHTTAASRYLEAK</sequence>
<dbReference type="Pfam" id="PF00106">
    <property type="entry name" value="adh_short"/>
    <property type="match status" value="1"/>
</dbReference>
<dbReference type="InterPro" id="IPR020904">
    <property type="entry name" value="Sc_DH/Rdtase_CS"/>
</dbReference>
<evidence type="ECO:0000313" key="14">
    <source>
        <dbReference type="Proteomes" id="UP000185598"/>
    </source>
</evidence>
<protein>
    <recommendedName>
        <fullName evidence="6">NADP-dependent 3-hydroxy acid dehydrogenase YdfG</fullName>
        <ecNumber evidence="4">1.1.1.298</ecNumber>
        <ecNumber evidence="5">1.1.1.381</ecNumber>
    </recommendedName>
    <alternativeName>
        <fullName evidence="8">L-allo-threonine dehydrogenase</fullName>
    </alternativeName>
    <alternativeName>
        <fullName evidence="7">Malonic semialdehyde reductase</fullName>
    </alternativeName>
</protein>
<dbReference type="CDD" id="cd05233">
    <property type="entry name" value="SDR_c"/>
    <property type="match status" value="1"/>
</dbReference>
<dbReference type="EMBL" id="JACIED010000006">
    <property type="protein sequence ID" value="MBB4010099.1"/>
    <property type="molecule type" value="Genomic_DNA"/>
</dbReference>
<evidence type="ECO:0000313" key="12">
    <source>
        <dbReference type="EMBL" id="MBB4010099.1"/>
    </source>
</evidence>
<dbReference type="GO" id="GO:0035527">
    <property type="term" value="F:3-hydroxypropionate dehydrogenase (NADP+) activity"/>
    <property type="evidence" value="ECO:0007669"/>
    <property type="project" value="UniProtKB-EC"/>
</dbReference>
<dbReference type="InterPro" id="IPR002347">
    <property type="entry name" value="SDR_fam"/>
</dbReference>
<organism evidence="13 14">
    <name type="scientific">Allorhizobium taibaishanense</name>
    <dbReference type="NCBI Taxonomy" id="887144"/>
    <lineage>
        <taxon>Bacteria</taxon>
        <taxon>Pseudomonadati</taxon>
        <taxon>Pseudomonadota</taxon>
        <taxon>Alphaproteobacteria</taxon>
        <taxon>Hyphomicrobiales</taxon>
        <taxon>Rhizobiaceae</taxon>
        <taxon>Rhizobium/Agrobacterium group</taxon>
        <taxon>Allorhizobium</taxon>
    </lineage>
</organism>